<comment type="caution">
    <text evidence="3">The sequence shown here is derived from an EMBL/GenBank/DDBJ whole genome shotgun (WGS) entry which is preliminary data.</text>
</comment>
<dbReference type="RefSeq" id="WP_281795118.1">
    <property type="nucleotide sequence ID" value="NZ_BSDR01000001.1"/>
</dbReference>
<gene>
    <name evidence="3" type="ORF">DAMNIGENAA_28150</name>
</gene>
<protein>
    <recommendedName>
        <fullName evidence="2">SH3b domain-containing protein</fullName>
    </recommendedName>
</protein>
<reference evidence="3" key="1">
    <citation type="submission" date="2022-12" db="EMBL/GenBank/DDBJ databases">
        <title>Reference genome sequencing for broad-spectrum identification of bacterial and archaeal isolates by mass spectrometry.</title>
        <authorList>
            <person name="Sekiguchi Y."/>
            <person name="Tourlousse D.M."/>
        </authorList>
    </citation>
    <scope>NUCLEOTIDE SEQUENCE</scope>
    <source>
        <strain evidence="3">ASRB1</strain>
    </source>
</reference>
<dbReference type="EMBL" id="BSDR01000001">
    <property type="protein sequence ID" value="GLI35382.1"/>
    <property type="molecule type" value="Genomic_DNA"/>
</dbReference>
<dbReference type="AlphaFoldDB" id="A0A9W6L892"/>
<dbReference type="InterPro" id="IPR052354">
    <property type="entry name" value="Cell_Wall_Dynamics_Protein"/>
</dbReference>
<evidence type="ECO:0000313" key="4">
    <source>
        <dbReference type="Proteomes" id="UP001144372"/>
    </source>
</evidence>
<dbReference type="PANTHER" id="PTHR34408">
    <property type="entry name" value="FAMILY PROTEIN, PUTATIVE-RELATED"/>
    <property type="match status" value="1"/>
</dbReference>
<feature type="signal peptide" evidence="1">
    <location>
        <begin position="1"/>
        <end position="21"/>
    </location>
</feature>
<dbReference type="Proteomes" id="UP001144372">
    <property type="component" value="Unassembled WGS sequence"/>
</dbReference>
<dbReference type="Pfam" id="PF08239">
    <property type="entry name" value="SH3_3"/>
    <property type="match status" value="1"/>
</dbReference>
<organism evidence="3 4">
    <name type="scientific">Desulforhabdus amnigena</name>
    <dbReference type="NCBI Taxonomy" id="40218"/>
    <lineage>
        <taxon>Bacteria</taxon>
        <taxon>Pseudomonadati</taxon>
        <taxon>Thermodesulfobacteriota</taxon>
        <taxon>Syntrophobacteria</taxon>
        <taxon>Syntrophobacterales</taxon>
        <taxon>Syntrophobacteraceae</taxon>
        <taxon>Desulforhabdus</taxon>
    </lineage>
</organism>
<evidence type="ECO:0000259" key="2">
    <source>
        <dbReference type="PROSITE" id="PS51781"/>
    </source>
</evidence>
<accession>A0A9W6L892</accession>
<dbReference type="SMART" id="SM00287">
    <property type="entry name" value="SH3b"/>
    <property type="match status" value="2"/>
</dbReference>
<evidence type="ECO:0000256" key="1">
    <source>
        <dbReference type="SAM" id="SignalP"/>
    </source>
</evidence>
<keyword evidence="4" id="KW-1185">Reference proteome</keyword>
<sequence>MKRIIGLTLVCFTLLSDPAFAATKSIGKDNVNIRSGPSLNDKIIYEAPLGYPIKIEKEQGKWVFFRDWENDAGWVYKSFVSEIPTAVVLVKVANVRNSPGTAHKVVAKVHRGEIYKIVGKKGDWIKLGYYSGGEEIGWIRRDLLFGD</sequence>
<dbReference type="PANTHER" id="PTHR34408:SF1">
    <property type="entry name" value="GLYCOSYL HYDROLASE FAMILY 19 DOMAIN-CONTAINING PROTEIN HI_1415"/>
    <property type="match status" value="1"/>
</dbReference>
<dbReference type="PROSITE" id="PS51781">
    <property type="entry name" value="SH3B"/>
    <property type="match status" value="1"/>
</dbReference>
<evidence type="ECO:0000313" key="3">
    <source>
        <dbReference type="EMBL" id="GLI35382.1"/>
    </source>
</evidence>
<feature type="chain" id="PRO_5040815809" description="SH3b domain-containing protein" evidence="1">
    <location>
        <begin position="22"/>
        <end position="147"/>
    </location>
</feature>
<keyword evidence="1" id="KW-0732">Signal</keyword>
<dbReference type="Gene3D" id="2.30.30.40">
    <property type="entry name" value="SH3 Domains"/>
    <property type="match status" value="2"/>
</dbReference>
<dbReference type="InterPro" id="IPR010466">
    <property type="entry name" value="DUF1058"/>
</dbReference>
<dbReference type="InterPro" id="IPR003646">
    <property type="entry name" value="SH3-like_bac-type"/>
</dbReference>
<feature type="domain" description="SH3b" evidence="2">
    <location>
        <begin position="83"/>
        <end position="147"/>
    </location>
</feature>
<name>A0A9W6L892_9BACT</name>
<dbReference type="Pfam" id="PF06347">
    <property type="entry name" value="SH3_4"/>
    <property type="match status" value="1"/>
</dbReference>
<proteinExistence type="predicted"/>